<dbReference type="InterPro" id="IPR005881">
    <property type="entry name" value="Ser_O-AcTrfase"/>
</dbReference>
<keyword evidence="9" id="KW-0677">Repeat</keyword>
<evidence type="ECO:0000256" key="8">
    <source>
        <dbReference type="ARBA" id="ARBA00022679"/>
    </source>
</evidence>
<dbReference type="InterPro" id="IPR018357">
    <property type="entry name" value="Hexapep_transf_CS"/>
</dbReference>
<keyword evidence="7" id="KW-0028">Amino-acid biosynthesis</keyword>
<dbReference type="PIRSF" id="PIRSF000441">
    <property type="entry name" value="CysE"/>
    <property type="match status" value="1"/>
</dbReference>
<gene>
    <name evidence="15" type="primary">cysE</name>
    <name evidence="15" type="ORF">J0M35_03190</name>
</gene>
<dbReference type="Gene3D" id="2.160.10.10">
    <property type="entry name" value="Hexapeptide repeat proteins"/>
    <property type="match status" value="1"/>
</dbReference>
<dbReference type="PROSITE" id="PS00101">
    <property type="entry name" value="HEXAPEP_TRANSFERASES"/>
    <property type="match status" value="1"/>
</dbReference>
<evidence type="ECO:0000256" key="9">
    <source>
        <dbReference type="ARBA" id="ARBA00022737"/>
    </source>
</evidence>
<dbReference type="CDD" id="cd03354">
    <property type="entry name" value="LbH_SAT"/>
    <property type="match status" value="1"/>
</dbReference>
<sequence length="272" mass="29149">MFFSYLRECIDNIYEQDPAARSRLEVILCYPGFHALVFHRLAAKLWKMGLRTPARFTSHLGRVFTGIEIHPGATVGRRVFIDHGMGVVVGETAVIGDDCVIYQGVTLGAGAAARQGASSRDTKRHPTLGRGVVVGSGAEIQGAIEVGDNVRVASGSIVLKDVPANSIVVGVPGRVIYRDGKKVEKKEGDVPDIEAEAIKCLKEHITKLETELGSVKAKLKQQSQSISELKALSTIPENRDAEASGTDYQALDKETKGDAADPVDVFLQGAGI</sequence>
<dbReference type="FunFam" id="2.160.10.10:FF:000007">
    <property type="entry name" value="Serine acetyltransferase"/>
    <property type="match status" value="1"/>
</dbReference>
<name>A0A8J7PK30_9BACT</name>
<dbReference type="GO" id="GO:0005737">
    <property type="term" value="C:cytoplasm"/>
    <property type="evidence" value="ECO:0007669"/>
    <property type="project" value="UniProtKB-SubCell"/>
</dbReference>
<dbReference type="Proteomes" id="UP000664277">
    <property type="component" value="Unassembled WGS sequence"/>
</dbReference>
<keyword evidence="11 13" id="KW-0012">Acyltransferase</keyword>
<evidence type="ECO:0000256" key="3">
    <source>
        <dbReference type="ARBA" id="ARBA00007274"/>
    </source>
</evidence>
<dbReference type="PANTHER" id="PTHR42811">
    <property type="entry name" value="SERINE ACETYLTRANSFERASE"/>
    <property type="match status" value="1"/>
</dbReference>
<dbReference type="GO" id="GO:0006535">
    <property type="term" value="P:cysteine biosynthetic process from serine"/>
    <property type="evidence" value="ECO:0007669"/>
    <property type="project" value="InterPro"/>
</dbReference>
<evidence type="ECO:0000256" key="7">
    <source>
        <dbReference type="ARBA" id="ARBA00022605"/>
    </source>
</evidence>
<organism evidence="15 16">
    <name type="scientific">Candidatus Obscuribacter phosphatis</name>
    <dbReference type="NCBI Taxonomy" id="1906157"/>
    <lineage>
        <taxon>Bacteria</taxon>
        <taxon>Bacillati</taxon>
        <taxon>Candidatus Melainabacteria</taxon>
        <taxon>Candidatus Obscuribacterales</taxon>
        <taxon>Candidatus Obscuribacteraceae</taxon>
        <taxon>Candidatus Obscuribacter</taxon>
    </lineage>
</organism>
<keyword evidence="14" id="KW-0175">Coiled coil</keyword>
<evidence type="ECO:0000256" key="5">
    <source>
        <dbReference type="ARBA" id="ARBA00018522"/>
    </source>
</evidence>
<evidence type="ECO:0000256" key="13">
    <source>
        <dbReference type="PIRNR" id="PIRNR000441"/>
    </source>
</evidence>
<evidence type="ECO:0000313" key="16">
    <source>
        <dbReference type="Proteomes" id="UP000664277"/>
    </source>
</evidence>
<evidence type="ECO:0000256" key="6">
    <source>
        <dbReference type="ARBA" id="ARBA00022490"/>
    </source>
</evidence>
<keyword evidence="6" id="KW-0963">Cytoplasm</keyword>
<evidence type="ECO:0000256" key="1">
    <source>
        <dbReference type="ARBA" id="ARBA00004496"/>
    </source>
</evidence>
<comment type="subcellular location">
    <subcellularLocation>
        <location evidence="1">Cytoplasm</location>
    </subcellularLocation>
</comment>
<dbReference type="FunFam" id="1.10.3130.10:FF:000003">
    <property type="entry name" value="Serine acetyltransferase"/>
    <property type="match status" value="1"/>
</dbReference>
<dbReference type="InterPro" id="IPR011004">
    <property type="entry name" value="Trimer_LpxA-like_sf"/>
</dbReference>
<comment type="caution">
    <text evidence="15">The sequence shown here is derived from an EMBL/GenBank/DDBJ whole genome shotgun (WGS) entry which is preliminary data.</text>
</comment>
<dbReference type="InterPro" id="IPR045304">
    <property type="entry name" value="LbH_SAT"/>
</dbReference>
<dbReference type="NCBIfam" id="NF041874">
    <property type="entry name" value="EPS_EpsC"/>
    <property type="match status" value="1"/>
</dbReference>
<keyword evidence="10" id="KW-0198">Cysteine biosynthesis</keyword>
<dbReference type="AlphaFoldDB" id="A0A8J7PK30"/>
<evidence type="ECO:0000256" key="14">
    <source>
        <dbReference type="SAM" id="Coils"/>
    </source>
</evidence>
<dbReference type="EC" id="2.3.1.30" evidence="4 13"/>
<evidence type="ECO:0000256" key="11">
    <source>
        <dbReference type="ARBA" id="ARBA00023315"/>
    </source>
</evidence>
<accession>A0A8J7PK30</accession>
<keyword evidence="8 13" id="KW-0808">Transferase</keyword>
<evidence type="ECO:0000256" key="12">
    <source>
        <dbReference type="ARBA" id="ARBA00049486"/>
    </source>
</evidence>
<evidence type="ECO:0000256" key="10">
    <source>
        <dbReference type="ARBA" id="ARBA00023192"/>
    </source>
</evidence>
<protein>
    <recommendedName>
        <fullName evidence="5 13">Serine acetyltransferase</fullName>
        <ecNumber evidence="4 13">2.3.1.30</ecNumber>
    </recommendedName>
</protein>
<dbReference type="Gene3D" id="1.10.3130.10">
    <property type="entry name" value="serine acetyltransferase, domain 1"/>
    <property type="match status" value="1"/>
</dbReference>
<dbReference type="SUPFAM" id="SSF51161">
    <property type="entry name" value="Trimeric LpxA-like enzymes"/>
    <property type="match status" value="1"/>
</dbReference>
<dbReference type="GO" id="GO:0009001">
    <property type="term" value="F:serine O-acetyltransferase activity"/>
    <property type="evidence" value="ECO:0007669"/>
    <property type="project" value="UniProtKB-EC"/>
</dbReference>
<dbReference type="NCBIfam" id="TIGR01172">
    <property type="entry name" value="cysE"/>
    <property type="match status" value="1"/>
</dbReference>
<feature type="coiled-coil region" evidence="14">
    <location>
        <begin position="198"/>
        <end position="225"/>
    </location>
</feature>
<proteinExistence type="inferred from homology"/>
<evidence type="ECO:0000256" key="2">
    <source>
        <dbReference type="ARBA" id="ARBA00004876"/>
    </source>
</evidence>
<evidence type="ECO:0000256" key="4">
    <source>
        <dbReference type="ARBA" id="ARBA00013266"/>
    </source>
</evidence>
<comment type="catalytic activity">
    <reaction evidence="12 13">
        <text>L-serine + acetyl-CoA = O-acetyl-L-serine + CoA</text>
        <dbReference type="Rhea" id="RHEA:24560"/>
        <dbReference type="ChEBI" id="CHEBI:33384"/>
        <dbReference type="ChEBI" id="CHEBI:57287"/>
        <dbReference type="ChEBI" id="CHEBI:57288"/>
        <dbReference type="ChEBI" id="CHEBI:58340"/>
        <dbReference type="EC" id="2.3.1.30"/>
    </reaction>
</comment>
<dbReference type="InterPro" id="IPR053376">
    <property type="entry name" value="Serine_acetyltransferase"/>
</dbReference>
<comment type="similarity">
    <text evidence="3 13">Belongs to the transferase hexapeptide repeat family.</text>
</comment>
<dbReference type="EMBL" id="JAFLCK010000003">
    <property type="protein sequence ID" value="MBN8659342.1"/>
    <property type="molecule type" value="Genomic_DNA"/>
</dbReference>
<comment type="pathway">
    <text evidence="2">Amino-acid biosynthesis; L-cysteine biosynthesis; L-cysteine from L-serine: step 1/2.</text>
</comment>
<evidence type="ECO:0000313" key="15">
    <source>
        <dbReference type="EMBL" id="MBN8659342.1"/>
    </source>
</evidence>
<dbReference type="InterPro" id="IPR042122">
    <property type="entry name" value="Ser_AcTrfase_N_sf"/>
</dbReference>
<reference evidence="15" key="1">
    <citation type="submission" date="2021-02" db="EMBL/GenBank/DDBJ databases">
        <title>Genome-Resolved Metagenomics of a Microbial Community Performing Photosynthetic Biological Nutrient Removal.</title>
        <authorList>
            <person name="Mcdaniel E.A."/>
        </authorList>
    </citation>
    <scope>NUCLEOTIDE SEQUENCE</scope>
    <source>
        <strain evidence="15">UWPOB_OBS1</strain>
    </source>
</reference>